<evidence type="ECO:0000313" key="4">
    <source>
        <dbReference type="EMBL" id="GAA1762447.1"/>
    </source>
</evidence>
<dbReference type="Gene3D" id="3.90.550.10">
    <property type="entry name" value="Spore Coat Polysaccharide Biosynthesis Protein SpsA, Chain A"/>
    <property type="match status" value="1"/>
</dbReference>
<comment type="caution">
    <text evidence="4">The sequence shown here is derived from an EMBL/GenBank/DDBJ whole genome shotgun (WGS) entry which is preliminary data.</text>
</comment>
<accession>A0ABP4WX66</accession>
<gene>
    <name evidence="4" type="ORF">GCM10009681_36940</name>
</gene>
<keyword evidence="5" id="KW-1185">Reference proteome</keyword>
<dbReference type="EMBL" id="BAAALS010000018">
    <property type="protein sequence ID" value="GAA1762447.1"/>
    <property type="molecule type" value="Genomic_DNA"/>
</dbReference>
<proteinExistence type="predicted"/>
<protein>
    <recommendedName>
        <fullName evidence="6">Glycosyltransferase</fullName>
    </recommendedName>
</protein>
<dbReference type="InterPro" id="IPR027791">
    <property type="entry name" value="Galactosyl_T_C"/>
</dbReference>
<dbReference type="Proteomes" id="UP001500655">
    <property type="component" value="Unassembled WGS sequence"/>
</dbReference>
<dbReference type="PANTHER" id="PTHR43685">
    <property type="entry name" value="GLYCOSYLTRANSFERASE"/>
    <property type="match status" value="1"/>
</dbReference>
<feature type="domain" description="Glycosyltransferase 2-like" evidence="2">
    <location>
        <begin position="7"/>
        <end position="111"/>
    </location>
</feature>
<dbReference type="InterPro" id="IPR001173">
    <property type="entry name" value="Glyco_trans_2-like"/>
</dbReference>
<dbReference type="Pfam" id="PF00535">
    <property type="entry name" value="Glycos_transf_2"/>
    <property type="match status" value="1"/>
</dbReference>
<dbReference type="InterPro" id="IPR050834">
    <property type="entry name" value="Glycosyltransf_2"/>
</dbReference>
<evidence type="ECO:0000259" key="2">
    <source>
        <dbReference type="Pfam" id="PF00535"/>
    </source>
</evidence>
<keyword evidence="1" id="KW-0808">Transferase</keyword>
<evidence type="ECO:0008006" key="6">
    <source>
        <dbReference type="Google" id="ProtNLM"/>
    </source>
</evidence>
<dbReference type="SUPFAM" id="SSF53448">
    <property type="entry name" value="Nucleotide-diphospho-sugar transferases"/>
    <property type="match status" value="1"/>
</dbReference>
<evidence type="ECO:0000259" key="3">
    <source>
        <dbReference type="Pfam" id="PF02709"/>
    </source>
</evidence>
<dbReference type="InterPro" id="IPR029044">
    <property type="entry name" value="Nucleotide-diphossugar_trans"/>
</dbReference>
<dbReference type="PANTHER" id="PTHR43685:SF3">
    <property type="entry name" value="SLR2126 PROTEIN"/>
    <property type="match status" value="1"/>
</dbReference>
<dbReference type="RefSeq" id="WP_344083238.1">
    <property type="nucleotide sequence ID" value="NZ_BAAALS010000018.1"/>
</dbReference>
<dbReference type="Pfam" id="PF02709">
    <property type="entry name" value="Glyco_transf_7C"/>
    <property type="match status" value="1"/>
</dbReference>
<evidence type="ECO:0000313" key="5">
    <source>
        <dbReference type="Proteomes" id="UP001500655"/>
    </source>
</evidence>
<feature type="domain" description="Galactosyltransferase C-terminal" evidence="3">
    <location>
        <begin position="179"/>
        <end position="217"/>
    </location>
</feature>
<sequence>MVQPRLSVIIPAYDNVALLDVTLASLTRQNLPADEFEVIVCDDGSPTPLTPAVDKYADRLTITCVRAEQNRGRSANRNAGAAQARADVLVFLDSDTVAHPDLLGHHLSFHASRSGRPGVLLGRRFDIDWVGVDALRRGEPLTEPMLDAYRGDPRDINCCLPQHLADFRRAPWLLGFSHNVSLDRATFTAVGGFDEAIVRWGLEDTELFYRVFHHHGGARDLFELSDDAAAYHLPHYRPTHALLATLDNINYVTRKHRRYDFEAMHSPGTLGELLGRVRLYGDAIAACRHNGLGRPASLPTGIREELAANRTLAIGFGVADLALGEGSHTFDHDAPQSDTNWHLLGLMLQHFKTGQFDRIVNVDLWRFLMPEDLNLFVTKGLLKSDQIDLVATHGGPDPATVLPLPFVAGLDYVAQMLDAHFKVHTTTYDGVSVLTAR</sequence>
<evidence type="ECO:0000256" key="1">
    <source>
        <dbReference type="ARBA" id="ARBA00022679"/>
    </source>
</evidence>
<reference evidence="5" key="1">
    <citation type="journal article" date="2019" name="Int. J. Syst. Evol. Microbiol.">
        <title>The Global Catalogue of Microorganisms (GCM) 10K type strain sequencing project: providing services to taxonomists for standard genome sequencing and annotation.</title>
        <authorList>
            <consortium name="The Broad Institute Genomics Platform"/>
            <consortium name="The Broad Institute Genome Sequencing Center for Infectious Disease"/>
            <person name="Wu L."/>
            <person name="Ma J."/>
        </authorList>
    </citation>
    <scope>NUCLEOTIDE SEQUENCE [LARGE SCALE GENOMIC DNA]</scope>
    <source>
        <strain evidence="5">JCM 13249</strain>
    </source>
</reference>
<organism evidence="4 5">
    <name type="scientific">Luedemannella helvata</name>
    <dbReference type="NCBI Taxonomy" id="349315"/>
    <lineage>
        <taxon>Bacteria</taxon>
        <taxon>Bacillati</taxon>
        <taxon>Actinomycetota</taxon>
        <taxon>Actinomycetes</taxon>
        <taxon>Micromonosporales</taxon>
        <taxon>Micromonosporaceae</taxon>
        <taxon>Luedemannella</taxon>
    </lineage>
</organism>
<name>A0ABP4WX66_9ACTN</name>